<keyword evidence="10" id="KW-1185">Reference proteome</keyword>
<keyword evidence="3 7" id="KW-0812">Transmembrane</keyword>
<comment type="similarity">
    <text evidence="2">Belongs to the EamA transporter family.</text>
</comment>
<feature type="region of interest" description="Disordered" evidence="6">
    <location>
        <begin position="301"/>
        <end position="330"/>
    </location>
</feature>
<evidence type="ECO:0000256" key="7">
    <source>
        <dbReference type="SAM" id="Phobius"/>
    </source>
</evidence>
<dbReference type="PANTHER" id="PTHR32322">
    <property type="entry name" value="INNER MEMBRANE TRANSPORTER"/>
    <property type="match status" value="1"/>
</dbReference>
<feature type="transmembrane region" description="Helical" evidence="7">
    <location>
        <begin position="189"/>
        <end position="210"/>
    </location>
</feature>
<name>A0A512P8L3_9CELL</name>
<feature type="transmembrane region" description="Helical" evidence="7">
    <location>
        <begin position="37"/>
        <end position="57"/>
    </location>
</feature>
<feature type="transmembrane region" description="Helical" evidence="7">
    <location>
        <begin position="222"/>
        <end position="241"/>
    </location>
</feature>
<comment type="caution">
    <text evidence="9">The sequence shown here is derived from an EMBL/GenBank/DDBJ whole genome shotgun (WGS) entry which is preliminary data.</text>
</comment>
<feature type="transmembrane region" description="Helical" evidence="7">
    <location>
        <begin position="253"/>
        <end position="272"/>
    </location>
</feature>
<proteinExistence type="inferred from homology"/>
<sequence length="330" mass="34571">MDTQPDRRTAAMYITLAAVWGSSFLLIKVALHGLSPAQLVLGRLVLGAVSLIALMLLTRRRWPRGLATWGHLLVVALVLCVMPFLLFSWAGQYLPSGLSSIYNASTPIMTAVAAGALLPGERLDGRQRLGIAVGALGVVVIVGPWSYLGEPALTGSLPAQLACLGATACYGLGITWMRRFVQGRGHDAVTVAASQITLAAVLMLALAPFLGGFAPVDLTGPVVASTVVLGALGTGLAYVWNTRVIERWGAQRASTVTYLTPVVGVLLGVLVLDERLQWNEPVGGLLVVLGILVAQRVLGRPRPATSPVAPTTADVVHTAPAEGDLDEVRA</sequence>
<feature type="transmembrane region" description="Helical" evidence="7">
    <location>
        <begin position="12"/>
        <end position="31"/>
    </location>
</feature>
<dbReference type="Pfam" id="PF00892">
    <property type="entry name" value="EamA"/>
    <property type="match status" value="2"/>
</dbReference>
<evidence type="ECO:0000259" key="8">
    <source>
        <dbReference type="Pfam" id="PF00892"/>
    </source>
</evidence>
<dbReference type="SUPFAM" id="SSF103481">
    <property type="entry name" value="Multidrug resistance efflux transporter EmrE"/>
    <property type="match status" value="2"/>
</dbReference>
<evidence type="ECO:0000313" key="10">
    <source>
        <dbReference type="Proteomes" id="UP000321798"/>
    </source>
</evidence>
<dbReference type="RefSeq" id="WP_223203390.1">
    <property type="nucleotide sequence ID" value="NZ_BAABBJ010000005.1"/>
</dbReference>
<dbReference type="PANTHER" id="PTHR32322:SF9">
    <property type="entry name" value="AMINO-ACID METABOLITE EFFLUX PUMP-RELATED"/>
    <property type="match status" value="1"/>
</dbReference>
<feature type="transmembrane region" description="Helical" evidence="7">
    <location>
        <begin position="69"/>
        <end position="89"/>
    </location>
</feature>
<feature type="transmembrane region" description="Helical" evidence="7">
    <location>
        <begin position="159"/>
        <end position="177"/>
    </location>
</feature>
<comment type="subcellular location">
    <subcellularLocation>
        <location evidence="1">Membrane</location>
        <topology evidence="1">Multi-pass membrane protein</topology>
    </subcellularLocation>
</comment>
<evidence type="ECO:0000256" key="2">
    <source>
        <dbReference type="ARBA" id="ARBA00007362"/>
    </source>
</evidence>
<keyword evidence="4 7" id="KW-1133">Transmembrane helix</keyword>
<evidence type="ECO:0000256" key="5">
    <source>
        <dbReference type="ARBA" id="ARBA00023136"/>
    </source>
</evidence>
<dbReference type="InterPro" id="IPR000620">
    <property type="entry name" value="EamA_dom"/>
</dbReference>
<feature type="transmembrane region" description="Helical" evidence="7">
    <location>
        <begin position="130"/>
        <end position="147"/>
    </location>
</feature>
<dbReference type="Gene3D" id="1.10.3730.20">
    <property type="match status" value="1"/>
</dbReference>
<dbReference type="AlphaFoldDB" id="A0A512P8L3"/>
<dbReference type="EMBL" id="BKAL01000001">
    <property type="protein sequence ID" value="GEP67537.1"/>
    <property type="molecule type" value="Genomic_DNA"/>
</dbReference>
<feature type="domain" description="EamA" evidence="8">
    <location>
        <begin position="160"/>
        <end position="293"/>
    </location>
</feature>
<feature type="transmembrane region" description="Helical" evidence="7">
    <location>
        <begin position="101"/>
        <end position="118"/>
    </location>
</feature>
<evidence type="ECO:0000256" key="1">
    <source>
        <dbReference type="ARBA" id="ARBA00004141"/>
    </source>
</evidence>
<dbReference type="GO" id="GO:0016020">
    <property type="term" value="C:membrane"/>
    <property type="evidence" value="ECO:0007669"/>
    <property type="project" value="UniProtKB-SubCell"/>
</dbReference>
<feature type="domain" description="EamA" evidence="8">
    <location>
        <begin position="12"/>
        <end position="142"/>
    </location>
</feature>
<evidence type="ECO:0000256" key="6">
    <source>
        <dbReference type="SAM" id="MobiDB-lite"/>
    </source>
</evidence>
<evidence type="ECO:0000313" key="9">
    <source>
        <dbReference type="EMBL" id="GEP67537.1"/>
    </source>
</evidence>
<feature type="transmembrane region" description="Helical" evidence="7">
    <location>
        <begin position="278"/>
        <end position="298"/>
    </location>
</feature>
<dbReference type="InterPro" id="IPR050638">
    <property type="entry name" value="AA-Vitamin_Transporters"/>
</dbReference>
<evidence type="ECO:0000256" key="3">
    <source>
        <dbReference type="ARBA" id="ARBA00022692"/>
    </source>
</evidence>
<organism evidence="9 10">
    <name type="scientific">Cellulomonas soli</name>
    <dbReference type="NCBI Taxonomy" id="931535"/>
    <lineage>
        <taxon>Bacteria</taxon>
        <taxon>Bacillati</taxon>
        <taxon>Actinomycetota</taxon>
        <taxon>Actinomycetes</taxon>
        <taxon>Micrococcales</taxon>
        <taxon>Cellulomonadaceae</taxon>
        <taxon>Cellulomonas</taxon>
    </lineage>
</organism>
<keyword evidence="5 7" id="KW-0472">Membrane</keyword>
<dbReference type="Proteomes" id="UP000321798">
    <property type="component" value="Unassembled WGS sequence"/>
</dbReference>
<accession>A0A512P8L3</accession>
<gene>
    <name evidence="9" type="ORF">CSO01_02520</name>
</gene>
<reference evidence="9 10" key="1">
    <citation type="submission" date="2019-07" db="EMBL/GenBank/DDBJ databases">
        <title>Whole genome shotgun sequence of Cellulomonas soli NBRC 109434.</title>
        <authorList>
            <person name="Hosoyama A."/>
            <person name="Uohara A."/>
            <person name="Ohji S."/>
            <person name="Ichikawa N."/>
        </authorList>
    </citation>
    <scope>NUCLEOTIDE SEQUENCE [LARGE SCALE GENOMIC DNA]</scope>
    <source>
        <strain evidence="9 10">NBRC 109434</strain>
    </source>
</reference>
<dbReference type="InterPro" id="IPR037185">
    <property type="entry name" value="EmrE-like"/>
</dbReference>
<evidence type="ECO:0000256" key="4">
    <source>
        <dbReference type="ARBA" id="ARBA00022989"/>
    </source>
</evidence>
<protein>
    <submittedName>
        <fullName evidence="9">Transporter</fullName>
    </submittedName>
</protein>